<proteinExistence type="predicted"/>
<gene>
    <name evidence="3" type="ORF">RQM59_12970</name>
</gene>
<evidence type="ECO:0000259" key="2">
    <source>
        <dbReference type="Pfam" id="PF12867"/>
    </source>
</evidence>
<feature type="domain" description="DinB-like" evidence="2">
    <location>
        <begin position="35"/>
        <end position="187"/>
    </location>
</feature>
<protein>
    <submittedName>
        <fullName evidence="3">DinB family protein</fullName>
    </submittedName>
</protein>
<dbReference type="RefSeq" id="WP_349242551.1">
    <property type="nucleotide sequence ID" value="NZ_JAVTTO010000005.1"/>
</dbReference>
<sequence>MRQICTLFIALLCIQCANDTNQLSEKEREFAIEELNKSRNNLLKSIANLNAIQLNFKSDTTSWSISENTEHVTLFIDEVFEILEESLELPANPERRKDVKFSDKELIDFIQNRANKNKTLEDFEPRSTYGDHVETVNILEKKLAKHINYLKTTKDDLRNHYVNFGTVDAYQIFLYMAAHTNRHVAQIKEIKNHINFPIK</sequence>
<dbReference type="SUPFAM" id="SSF109854">
    <property type="entry name" value="DinB/YfiT-like putative metalloenzymes"/>
    <property type="match status" value="1"/>
</dbReference>
<evidence type="ECO:0000256" key="1">
    <source>
        <dbReference type="SAM" id="Coils"/>
    </source>
</evidence>
<evidence type="ECO:0000313" key="3">
    <source>
        <dbReference type="EMBL" id="MDT7833299.1"/>
    </source>
</evidence>
<accession>A0ABU3LHV2</accession>
<dbReference type="InterPro" id="IPR034660">
    <property type="entry name" value="DinB/YfiT-like"/>
</dbReference>
<reference evidence="3 4" key="1">
    <citation type="submission" date="2023-09" db="EMBL/GenBank/DDBJ databases">
        <title>Novel taxa isolated from Blanes Bay.</title>
        <authorList>
            <person name="Rey-Velasco X."/>
            <person name="Lucena T."/>
        </authorList>
    </citation>
    <scope>NUCLEOTIDE SEQUENCE [LARGE SCALE GENOMIC DNA]</scope>
    <source>
        <strain evidence="3 4">S356</strain>
    </source>
</reference>
<dbReference type="InterPro" id="IPR024775">
    <property type="entry name" value="DinB-like"/>
</dbReference>
<keyword evidence="1" id="KW-0175">Coiled coil</keyword>
<keyword evidence="4" id="KW-1185">Reference proteome</keyword>
<dbReference type="Gene3D" id="1.20.120.450">
    <property type="entry name" value="dinb family like domain"/>
    <property type="match status" value="1"/>
</dbReference>
<name>A0ABU3LHV2_9FLAO</name>
<feature type="coiled-coil region" evidence="1">
    <location>
        <begin position="21"/>
        <end position="52"/>
    </location>
</feature>
<comment type="caution">
    <text evidence="3">The sequence shown here is derived from an EMBL/GenBank/DDBJ whole genome shotgun (WGS) entry which is preliminary data.</text>
</comment>
<dbReference type="EMBL" id="JAVTTO010000005">
    <property type="protein sequence ID" value="MDT7833299.1"/>
    <property type="molecule type" value="Genomic_DNA"/>
</dbReference>
<organism evidence="3 4">
    <name type="scientific">Asprobacillus argus</name>
    <dbReference type="NCBI Taxonomy" id="3076534"/>
    <lineage>
        <taxon>Bacteria</taxon>
        <taxon>Pseudomonadati</taxon>
        <taxon>Bacteroidota</taxon>
        <taxon>Flavobacteriia</taxon>
        <taxon>Flavobacteriales</taxon>
        <taxon>Flavobacteriaceae</taxon>
        <taxon>Asprobacillus</taxon>
    </lineage>
</organism>
<dbReference type="Pfam" id="PF12867">
    <property type="entry name" value="DinB_2"/>
    <property type="match status" value="1"/>
</dbReference>
<evidence type="ECO:0000313" key="4">
    <source>
        <dbReference type="Proteomes" id="UP001257277"/>
    </source>
</evidence>
<dbReference type="Proteomes" id="UP001257277">
    <property type="component" value="Unassembled WGS sequence"/>
</dbReference>